<feature type="transmembrane region" description="Helical" evidence="6">
    <location>
        <begin position="185"/>
        <end position="206"/>
    </location>
</feature>
<evidence type="ECO:0000256" key="6">
    <source>
        <dbReference type="SAM" id="Phobius"/>
    </source>
</evidence>
<evidence type="ECO:0000256" key="1">
    <source>
        <dbReference type="ARBA" id="ARBA00004651"/>
    </source>
</evidence>
<evidence type="ECO:0000313" key="8">
    <source>
        <dbReference type="Proteomes" id="UP000319342"/>
    </source>
</evidence>
<sequence>MDLEAWLTIAAVCASGAVTPGPSLAVVLKNTVSGGRARGVACAVGHGLGVGIYAAVAVIGLRAVVAFIERPVMVAGAAYLVFLGVQILRAVMVSTAAQGVSAPRAAAGPGSGGTESAPLTAGATDAVTDADAAALAHSPVADPGRGGFREGFLIAFLNPKIAVFFLALLSNLVPPGAVLAERIGVASVAMVIDTLWYVVVALVLAGTGAAGWLRRNGALVDAVFGFVLVGLGGWMLVRALAS</sequence>
<proteinExistence type="predicted"/>
<keyword evidence="8" id="KW-1185">Reference proteome</keyword>
<dbReference type="Proteomes" id="UP000319342">
    <property type="component" value="Chromosome"/>
</dbReference>
<dbReference type="GO" id="GO:0005886">
    <property type="term" value="C:plasma membrane"/>
    <property type="evidence" value="ECO:0007669"/>
    <property type="project" value="UniProtKB-SubCell"/>
</dbReference>
<evidence type="ECO:0000256" key="4">
    <source>
        <dbReference type="ARBA" id="ARBA00022989"/>
    </source>
</evidence>
<name>A0A518CV44_9BACT</name>
<feature type="transmembrane region" description="Helical" evidence="6">
    <location>
        <begin position="6"/>
        <end position="28"/>
    </location>
</feature>
<dbReference type="PANTHER" id="PTHR30086">
    <property type="entry name" value="ARGININE EXPORTER PROTEIN ARGO"/>
    <property type="match status" value="1"/>
</dbReference>
<organism evidence="7 8">
    <name type="scientific">Rohdeia mirabilis</name>
    <dbReference type="NCBI Taxonomy" id="2528008"/>
    <lineage>
        <taxon>Bacteria</taxon>
        <taxon>Pseudomonadati</taxon>
        <taxon>Planctomycetota</taxon>
        <taxon>Planctomycetia</taxon>
        <taxon>Planctomycetia incertae sedis</taxon>
        <taxon>Rohdeia</taxon>
    </lineage>
</organism>
<accession>A0A518CV44</accession>
<dbReference type="GO" id="GO:0015171">
    <property type="term" value="F:amino acid transmembrane transporter activity"/>
    <property type="evidence" value="ECO:0007669"/>
    <property type="project" value="TreeGrafter"/>
</dbReference>
<feature type="transmembrane region" description="Helical" evidence="6">
    <location>
        <begin position="40"/>
        <end position="65"/>
    </location>
</feature>
<dbReference type="Pfam" id="PF01810">
    <property type="entry name" value="LysE"/>
    <property type="match status" value="1"/>
</dbReference>
<gene>
    <name evidence="7" type="primary">rhtC</name>
    <name evidence="7" type="ORF">Pla163_01910</name>
</gene>
<keyword evidence="4 6" id="KW-1133">Transmembrane helix</keyword>
<keyword evidence="5 6" id="KW-0472">Membrane</keyword>
<evidence type="ECO:0000256" key="3">
    <source>
        <dbReference type="ARBA" id="ARBA00022692"/>
    </source>
</evidence>
<dbReference type="AlphaFoldDB" id="A0A518CV44"/>
<feature type="transmembrane region" description="Helical" evidence="6">
    <location>
        <begin position="152"/>
        <end position="173"/>
    </location>
</feature>
<keyword evidence="2" id="KW-1003">Cell membrane</keyword>
<reference evidence="7 8" key="1">
    <citation type="submission" date="2019-02" db="EMBL/GenBank/DDBJ databases">
        <title>Deep-cultivation of Planctomycetes and their phenomic and genomic characterization uncovers novel biology.</title>
        <authorList>
            <person name="Wiegand S."/>
            <person name="Jogler M."/>
            <person name="Boedeker C."/>
            <person name="Pinto D."/>
            <person name="Vollmers J."/>
            <person name="Rivas-Marin E."/>
            <person name="Kohn T."/>
            <person name="Peeters S.H."/>
            <person name="Heuer A."/>
            <person name="Rast P."/>
            <person name="Oberbeckmann S."/>
            <person name="Bunk B."/>
            <person name="Jeske O."/>
            <person name="Meyerdierks A."/>
            <person name="Storesund J.E."/>
            <person name="Kallscheuer N."/>
            <person name="Luecker S."/>
            <person name="Lage O.M."/>
            <person name="Pohl T."/>
            <person name="Merkel B.J."/>
            <person name="Hornburger P."/>
            <person name="Mueller R.-W."/>
            <person name="Bruemmer F."/>
            <person name="Labrenz M."/>
            <person name="Spormann A.M."/>
            <person name="Op den Camp H."/>
            <person name="Overmann J."/>
            <person name="Amann R."/>
            <person name="Jetten M.S.M."/>
            <person name="Mascher T."/>
            <person name="Medema M.H."/>
            <person name="Devos D.P."/>
            <person name="Kaster A.-K."/>
            <person name="Ovreas L."/>
            <person name="Rohde M."/>
            <person name="Galperin M.Y."/>
            <person name="Jogler C."/>
        </authorList>
    </citation>
    <scope>NUCLEOTIDE SEQUENCE [LARGE SCALE GENOMIC DNA]</scope>
    <source>
        <strain evidence="7 8">Pla163</strain>
    </source>
</reference>
<evidence type="ECO:0000313" key="7">
    <source>
        <dbReference type="EMBL" id="QDU83095.1"/>
    </source>
</evidence>
<evidence type="ECO:0000256" key="2">
    <source>
        <dbReference type="ARBA" id="ARBA00022475"/>
    </source>
</evidence>
<evidence type="ECO:0000256" key="5">
    <source>
        <dbReference type="ARBA" id="ARBA00023136"/>
    </source>
</evidence>
<protein>
    <submittedName>
        <fullName evidence="7">Threonine efflux protein</fullName>
    </submittedName>
</protein>
<keyword evidence="3 6" id="KW-0812">Transmembrane</keyword>
<feature type="transmembrane region" description="Helical" evidence="6">
    <location>
        <begin position="71"/>
        <end position="91"/>
    </location>
</feature>
<feature type="transmembrane region" description="Helical" evidence="6">
    <location>
        <begin position="218"/>
        <end position="237"/>
    </location>
</feature>
<dbReference type="RefSeq" id="WP_145182189.1">
    <property type="nucleotide sequence ID" value="NZ_CP036290.1"/>
</dbReference>
<dbReference type="PANTHER" id="PTHR30086:SF16">
    <property type="entry name" value="AMINO ACID EFFLUX PERMEASE RHTB FAMILY"/>
    <property type="match status" value="1"/>
</dbReference>
<dbReference type="OrthoDB" id="581870at2"/>
<dbReference type="EMBL" id="CP036290">
    <property type="protein sequence ID" value="QDU83095.1"/>
    <property type="molecule type" value="Genomic_DNA"/>
</dbReference>
<dbReference type="InterPro" id="IPR001123">
    <property type="entry name" value="LeuE-type"/>
</dbReference>
<comment type="subcellular location">
    <subcellularLocation>
        <location evidence="1">Cell membrane</location>
        <topology evidence="1">Multi-pass membrane protein</topology>
    </subcellularLocation>
</comment>